<feature type="domain" description="CAP-associated" evidence="1">
    <location>
        <begin position="61"/>
        <end position="204"/>
    </location>
</feature>
<dbReference type="InterPro" id="IPR035940">
    <property type="entry name" value="CAP_sf"/>
</dbReference>
<evidence type="ECO:0000313" key="2">
    <source>
        <dbReference type="EMBL" id="HIZ54543.1"/>
    </source>
</evidence>
<accession>A0A9D2F9M7</accession>
<comment type="caution">
    <text evidence="2">The sequence shown here is derived from an EMBL/GenBank/DDBJ whole genome shotgun (WGS) entry which is preliminary data.</text>
</comment>
<dbReference type="EMBL" id="DXBN01000266">
    <property type="protein sequence ID" value="HIZ54543.1"/>
    <property type="molecule type" value="Genomic_DNA"/>
</dbReference>
<dbReference type="AlphaFoldDB" id="A0A9D2F9M7"/>
<name>A0A9D2F9M7_9ENTE</name>
<dbReference type="Pfam" id="PF14504">
    <property type="entry name" value="CAP_assoc_N"/>
    <property type="match status" value="1"/>
</dbReference>
<organism evidence="2 3">
    <name type="scientific">Candidatus Enterococcus avicola</name>
    <dbReference type="NCBI Taxonomy" id="2838561"/>
    <lineage>
        <taxon>Bacteria</taxon>
        <taxon>Bacillati</taxon>
        <taxon>Bacillota</taxon>
        <taxon>Bacilli</taxon>
        <taxon>Lactobacillales</taxon>
        <taxon>Enterococcaceae</taxon>
        <taxon>Enterococcus</taxon>
    </lineage>
</organism>
<gene>
    <name evidence="2" type="ORF">IAA20_11445</name>
</gene>
<evidence type="ECO:0000259" key="1">
    <source>
        <dbReference type="Pfam" id="PF14504"/>
    </source>
</evidence>
<proteinExistence type="predicted"/>
<sequence>MKRRGLLFVGILLLCFIGVYLQPIISYKASPQPIQPTIHKEPPSTTLNTQKITTEGLAVWIGEPITKFEQFVGSATSVTDSGFEFKYHTYQTSEMGYLEVATTSQKINSIKVLRSGEMDITPFYFEMDLQDVTKFTTISPNVTFDYRGDTYSLELMEDDMNYRPLVAFDNGTYAILFFDHRQTSRGLYSLMYLDVETLLKLSPYLVTEGSDIHYVAQKNADWEQINRENMVKSLNTMQRLRKNFGFQRYQTDFGLQNKSEKLLTHFLENPEEILSTERLQSLQRVARYEEHQTWILSNKEAKNLLEKEFDDITMHFEMPVYDPIFTIMSWYNNPYLVTHLYFEKLESIGIAFSKENVLVLFQEVKNTTESSD</sequence>
<dbReference type="Gene3D" id="3.40.33.10">
    <property type="entry name" value="CAP"/>
    <property type="match status" value="1"/>
</dbReference>
<dbReference type="InterPro" id="IPR029410">
    <property type="entry name" value="CAP_assoc"/>
</dbReference>
<reference evidence="2" key="1">
    <citation type="journal article" date="2021" name="PeerJ">
        <title>Extensive microbial diversity within the chicken gut microbiome revealed by metagenomics and culture.</title>
        <authorList>
            <person name="Gilroy R."/>
            <person name="Ravi A."/>
            <person name="Getino M."/>
            <person name="Pursley I."/>
            <person name="Horton D.L."/>
            <person name="Alikhan N.F."/>
            <person name="Baker D."/>
            <person name="Gharbi K."/>
            <person name="Hall N."/>
            <person name="Watson M."/>
            <person name="Adriaenssens E.M."/>
            <person name="Foster-Nyarko E."/>
            <person name="Jarju S."/>
            <person name="Secka A."/>
            <person name="Antonio M."/>
            <person name="Oren A."/>
            <person name="Chaudhuri R.R."/>
            <person name="La Ragione R."/>
            <person name="Hildebrand F."/>
            <person name="Pallen M.J."/>
        </authorList>
    </citation>
    <scope>NUCLEOTIDE SEQUENCE</scope>
    <source>
        <strain evidence="2">CHK172-16539</strain>
    </source>
</reference>
<evidence type="ECO:0000313" key="3">
    <source>
        <dbReference type="Proteomes" id="UP000824063"/>
    </source>
</evidence>
<reference evidence="2" key="2">
    <citation type="submission" date="2021-04" db="EMBL/GenBank/DDBJ databases">
        <authorList>
            <person name="Gilroy R."/>
        </authorList>
    </citation>
    <scope>NUCLEOTIDE SEQUENCE</scope>
    <source>
        <strain evidence="2">CHK172-16539</strain>
    </source>
</reference>
<protein>
    <recommendedName>
        <fullName evidence="1">CAP-associated domain-containing protein</fullName>
    </recommendedName>
</protein>
<dbReference type="Proteomes" id="UP000824063">
    <property type="component" value="Unassembled WGS sequence"/>
</dbReference>